<dbReference type="InterPro" id="IPR002656">
    <property type="entry name" value="Acyl_transf_3_dom"/>
</dbReference>
<evidence type="ECO:0000313" key="4">
    <source>
        <dbReference type="Proteomes" id="UP001198806"/>
    </source>
</evidence>
<keyword evidence="1" id="KW-0812">Transmembrane</keyword>
<dbReference type="EMBL" id="JAJCNI010000036">
    <property type="protein sequence ID" value="MCB6520073.1"/>
    <property type="molecule type" value="Genomic_DNA"/>
</dbReference>
<dbReference type="GO" id="GO:0016747">
    <property type="term" value="F:acyltransferase activity, transferring groups other than amino-acyl groups"/>
    <property type="evidence" value="ECO:0007669"/>
    <property type="project" value="InterPro"/>
</dbReference>
<sequence length="333" mass="39253">MVRDYSIDSVKGVCLLHMFVLHIFIIYGFFDAKGAASEFYFNALSFFMSSFYFFSGFFFKSPENGNEMKYIRSKVKKFIIPLITWSVISLPFVYCKDYLLTNINTGGVKWLEPFTFVLPLGCLRSNDALWFLSSLFLVNVIFFIVNRRLSGKRLFVFILLCYLYSFVDSKILPCVFNSSNVSLGIVYFYGGYMFRKASMKYSIFRVWYFILACVLYVLIMTFDPQYLMFVSLGQVKGYYILNLVFSISGIYILWFVFKKLPRISLFVYFGEHSMSLYVWHMIPLRLVLDPLIKYYYPECPFILYFITMLVTICLTAWIIEYCLGRKFSILLGY</sequence>
<dbReference type="AlphaFoldDB" id="A0AAP2QAZ4"/>
<keyword evidence="3" id="KW-0808">Transferase</keyword>
<gene>
    <name evidence="3" type="ORF">LI194_20025</name>
</gene>
<dbReference type="RefSeq" id="WP_227154297.1">
    <property type="nucleotide sequence ID" value="NZ_JAHONK010000036.1"/>
</dbReference>
<reference evidence="3" key="1">
    <citation type="submission" date="2021-10" db="EMBL/GenBank/DDBJ databases">
        <title>Collection of gut derived symbiotic bacterial strains cultured from healthy donors.</title>
        <authorList>
            <person name="Lin H."/>
            <person name="Littmann E."/>
            <person name="Kohout C."/>
            <person name="Pamer E.G."/>
        </authorList>
    </citation>
    <scope>NUCLEOTIDE SEQUENCE</scope>
    <source>
        <strain evidence="3">DFI.2.94</strain>
    </source>
</reference>
<feature type="transmembrane region" description="Helical" evidence="1">
    <location>
        <begin position="238"/>
        <end position="256"/>
    </location>
</feature>
<proteinExistence type="predicted"/>
<name>A0AAP2QAZ4_PARDI</name>
<feature type="transmembrane region" description="Helical" evidence="1">
    <location>
        <begin position="178"/>
        <end position="194"/>
    </location>
</feature>
<dbReference type="PANTHER" id="PTHR37312:SF1">
    <property type="entry name" value="MEMBRANE-BOUND ACYLTRANSFERASE YKRP-RELATED"/>
    <property type="match status" value="1"/>
</dbReference>
<organism evidence="3 4">
    <name type="scientific">Parabacteroides distasonis</name>
    <dbReference type="NCBI Taxonomy" id="823"/>
    <lineage>
        <taxon>Bacteria</taxon>
        <taxon>Pseudomonadati</taxon>
        <taxon>Bacteroidota</taxon>
        <taxon>Bacteroidia</taxon>
        <taxon>Bacteroidales</taxon>
        <taxon>Tannerellaceae</taxon>
        <taxon>Parabacteroides</taxon>
    </lineage>
</organism>
<keyword evidence="1" id="KW-0472">Membrane</keyword>
<comment type="caution">
    <text evidence="3">The sequence shown here is derived from an EMBL/GenBank/DDBJ whole genome shotgun (WGS) entry which is preliminary data.</text>
</comment>
<feature type="transmembrane region" description="Helical" evidence="1">
    <location>
        <begin position="302"/>
        <end position="323"/>
    </location>
</feature>
<evidence type="ECO:0000259" key="2">
    <source>
        <dbReference type="Pfam" id="PF01757"/>
    </source>
</evidence>
<feature type="transmembrane region" description="Helical" evidence="1">
    <location>
        <begin position="78"/>
        <end position="94"/>
    </location>
</feature>
<feature type="transmembrane region" description="Helical" evidence="1">
    <location>
        <begin position="154"/>
        <end position="172"/>
    </location>
</feature>
<keyword evidence="3" id="KW-0012">Acyltransferase</keyword>
<feature type="domain" description="Acyltransferase 3" evidence="2">
    <location>
        <begin position="5"/>
        <end position="318"/>
    </location>
</feature>
<dbReference type="InterPro" id="IPR052734">
    <property type="entry name" value="Nod_factor_acetyltransferase"/>
</dbReference>
<feature type="transmembrane region" description="Helical" evidence="1">
    <location>
        <begin position="128"/>
        <end position="145"/>
    </location>
</feature>
<keyword evidence="1" id="KW-1133">Transmembrane helix</keyword>
<feature type="transmembrane region" description="Helical" evidence="1">
    <location>
        <begin position="36"/>
        <end position="58"/>
    </location>
</feature>
<protein>
    <submittedName>
        <fullName evidence="3">Acyltransferase</fullName>
    </submittedName>
</protein>
<feature type="transmembrane region" description="Helical" evidence="1">
    <location>
        <begin position="263"/>
        <end position="282"/>
    </location>
</feature>
<evidence type="ECO:0000256" key="1">
    <source>
        <dbReference type="SAM" id="Phobius"/>
    </source>
</evidence>
<dbReference type="Pfam" id="PF01757">
    <property type="entry name" value="Acyl_transf_3"/>
    <property type="match status" value="1"/>
</dbReference>
<feature type="transmembrane region" description="Helical" evidence="1">
    <location>
        <begin position="206"/>
        <end position="226"/>
    </location>
</feature>
<accession>A0AAP2QAZ4</accession>
<dbReference type="Proteomes" id="UP001198806">
    <property type="component" value="Unassembled WGS sequence"/>
</dbReference>
<evidence type="ECO:0000313" key="3">
    <source>
        <dbReference type="EMBL" id="MCB6520073.1"/>
    </source>
</evidence>
<dbReference type="PANTHER" id="PTHR37312">
    <property type="entry name" value="MEMBRANE-BOUND ACYLTRANSFERASE YKRP-RELATED"/>
    <property type="match status" value="1"/>
</dbReference>
<feature type="transmembrane region" description="Helical" evidence="1">
    <location>
        <begin position="12"/>
        <end position="30"/>
    </location>
</feature>